<proteinExistence type="predicted"/>
<reference evidence="1" key="1">
    <citation type="submission" date="2020-05" db="EMBL/GenBank/DDBJ databases">
        <title>Large-scale comparative analyses of tick genomes elucidate their genetic diversity and vector capacities.</title>
        <authorList>
            <person name="Jia N."/>
            <person name="Wang J."/>
            <person name="Shi W."/>
            <person name="Du L."/>
            <person name="Sun Y."/>
            <person name="Zhan W."/>
            <person name="Jiang J."/>
            <person name="Wang Q."/>
            <person name="Zhang B."/>
            <person name="Ji P."/>
            <person name="Sakyi L.B."/>
            <person name="Cui X."/>
            <person name="Yuan T."/>
            <person name="Jiang B."/>
            <person name="Yang W."/>
            <person name="Lam T.T.-Y."/>
            <person name="Chang Q."/>
            <person name="Ding S."/>
            <person name="Wang X."/>
            <person name="Zhu J."/>
            <person name="Ruan X."/>
            <person name="Zhao L."/>
            <person name="Wei J."/>
            <person name="Que T."/>
            <person name="Du C."/>
            <person name="Cheng J."/>
            <person name="Dai P."/>
            <person name="Han X."/>
            <person name="Huang E."/>
            <person name="Gao Y."/>
            <person name="Liu J."/>
            <person name="Shao H."/>
            <person name="Ye R."/>
            <person name="Li L."/>
            <person name="Wei W."/>
            <person name="Wang X."/>
            <person name="Wang C."/>
            <person name="Yang T."/>
            <person name="Huo Q."/>
            <person name="Li W."/>
            <person name="Guo W."/>
            <person name="Chen H."/>
            <person name="Zhou L."/>
            <person name="Ni X."/>
            <person name="Tian J."/>
            <person name="Zhou Y."/>
            <person name="Sheng Y."/>
            <person name="Liu T."/>
            <person name="Pan Y."/>
            <person name="Xia L."/>
            <person name="Li J."/>
            <person name="Zhao F."/>
            <person name="Cao W."/>
        </authorList>
    </citation>
    <scope>NUCLEOTIDE SEQUENCE</scope>
    <source>
        <strain evidence="1">Hyas-2018</strain>
    </source>
</reference>
<evidence type="ECO:0000313" key="2">
    <source>
        <dbReference type="Proteomes" id="UP000821845"/>
    </source>
</evidence>
<accession>A0ACB7TSF9</accession>
<protein>
    <submittedName>
        <fullName evidence="1">Uncharacterized protein</fullName>
    </submittedName>
</protein>
<name>A0ACB7TSF9_HYAAI</name>
<comment type="caution">
    <text evidence="1">The sequence shown here is derived from an EMBL/GenBank/DDBJ whole genome shotgun (WGS) entry which is preliminary data.</text>
</comment>
<gene>
    <name evidence="1" type="ORF">HPB50_021600</name>
</gene>
<organism evidence="1 2">
    <name type="scientific">Hyalomma asiaticum</name>
    <name type="common">Tick</name>
    <dbReference type="NCBI Taxonomy" id="266040"/>
    <lineage>
        <taxon>Eukaryota</taxon>
        <taxon>Metazoa</taxon>
        <taxon>Ecdysozoa</taxon>
        <taxon>Arthropoda</taxon>
        <taxon>Chelicerata</taxon>
        <taxon>Arachnida</taxon>
        <taxon>Acari</taxon>
        <taxon>Parasitiformes</taxon>
        <taxon>Ixodida</taxon>
        <taxon>Ixodoidea</taxon>
        <taxon>Ixodidae</taxon>
        <taxon>Hyalomminae</taxon>
        <taxon>Hyalomma</taxon>
    </lineage>
</organism>
<dbReference type="Proteomes" id="UP000821845">
    <property type="component" value="Chromosome 1"/>
</dbReference>
<evidence type="ECO:0000313" key="1">
    <source>
        <dbReference type="EMBL" id="KAH6947829.1"/>
    </source>
</evidence>
<keyword evidence="2" id="KW-1185">Reference proteome</keyword>
<sequence>MINSELIQLVKTFLTGHKKAEQERIESPSPAQLAVFDKKAAKGYYCFAWHTSSGERCVCGTATISPKRISKFVKRHHGGVGLSCLRKICLSNCTSGAEWKAVVSRDIQKLSYMCPHLREISFNGFSFGAAHRKRRVKLCDFPKQLASLSLRSCVLDMKTFFAAGLASTSELTVLDLGRCFFLNDKFRSERRVAWPLFPSLERLCLEGCPFLISEALLSDVLLGCPSLQVLDLEGTSLQNTADIALIGRCLPRLRELFVGWTDVNDSSFLALQRGYFDELSALCLVGTQVTNLGVLAVCGICPRLRIIRVTMGRWAVRNLQKMDICHSVSIEIACFRSDNVHAFLRNEGCEHFWRADESSTNLMKAVDKLDAHTSLLC</sequence>
<dbReference type="EMBL" id="CM023481">
    <property type="protein sequence ID" value="KAH6947829.1"/>
    <property type="molecule type" value="Genomic_DNA"/>
</dbReference>